<evidence type="ECO:0000256" key="2">
    <source>
        <dbReference type="ARBA" id="ARBA00022741"/>
    </source>
</evidence>
<dbReference type="GO" id="GO:0005634">
    <property type="term" value="C:nucleus"/>
    <property type="evidence" value="ECO:0007669"/>
    <property type="project" value="TreeGrafter"/>
</dbReference>
<dbReference type="Pfam" id="PF04670">
    <property type="entry name" value="Gtr1_RagA"/>
    <property type="match status" value="1"/>
</dbReference>
<dbReference type="GO" id="GO:1990131">
    <property type="term" value="C:Gtr1-Gtr2 GTPase complex"/>
    <property type="evidence" value="ECO:0007669"/>
    <property type="project" value="UniProtKB-UniRule"/>
</dbReference>
<evidence type="ECO:0000256" key="4">
    <source>
        <dbReference type="RuleBase" id="RU367014"/>
    </source>
</evidence>
<keyword evidence="2 4" id="KW-0547">Nucleotide-binding</keyword>
<protein>
    <recommendedName>
        <fullName evidence="4">GTP-binding protein</fullName>
    </recommendedName>
</protein>
<evidence type="ECO:0000256" key="1">
    <source>
        <dbReference type="ARBA" id="ARBA00007756"/>
    </source>
</evidence>
<dbReference type="EMBL" id="JAEUBG010002357">
    <property type="protein sequence ID" value="KAH3684693.1"/>
    <property type="molecule type" value="Genomic_DNA"/>
</dbReference>
<dbReference type="InterPro" id="IPR039397">
    <property type="entry name" value="RagA/B"/>
</dbReference>
<feature type="compositionally biased region" description="Polar residues" evidence="5">
    <location>
        <begin position="22"/>
        <end position="38"/>
    </location>
</feature>
<keyword evidence="7" id="KW-1185">Reference proteome</keyword>
<dbReference type="Gene3D" id="3.30.450.190">
    <property type="match status" value="1"/>
</dbReference>
<comment type="subunit">
    <text evidence="4">Component of the GSE complex.</text>
</comment>
<evidence type="ECO:0000313" key="7">
    <source>
        <dbReference type="Proteomes" id="UP000774326"/>
    </source>
</evidence>
<dbReference type="GO" id="GO:0005525">
    <property type="term" value="F:GTP binding"/>
    <property type="evidence" value="ECO:0007669"/>
    <property type="project" value="UniProtKB-UniRule"/>
</dbReference>
<evidence type="ECO:0000256" key="5">
    <source>
        <dbReference type="SAM" id="MobiDB-lite"/>
    </source>
</evidence>
<accession>A0A9P8TM53</accession>
<dbReference type="InterPro" id="IPR027417">
    <property type="entry name" value="P-loop_NTPase"/>
</dbReference>
<feature type="region of interest" description="Disordered" evidence="5">
    <location>
        <begin position="22"/>
        <end position="44"/>
    </location>
</feature>
<organism evidence="6 7">
    <name type="scientific">Wickerhamomyces pijperi</name>
    <name type="common">Yeast</name>
    <name type="synonym">Pichia pijperi</name>
    <dbReference type="NCBI Taxonomy" id="599730"/>
    <lineage>
        <taxon>Eukaryota</taxon>
        <taxon>Fungi</taxon>
        <taxon>Dikarya</taxon>
        <taxon>Ascomycota</taxon>
        <taxon>Saccharomycotina</taxon>
        <taxon>Saccharomycetes</taxon>
        <taxon>Phaffomycetales</taxon>
        <taxon>Wickerhamomycetaceae</taxon>
        <taxon>Wickerhamomyces</taxon>
    </lineage>
</organism>
<dbReference type="SUPFAM" id="SSF52540">
    <property type="entry name" value="P-loop containing nucleoside triphosphate hydrolases"/>
    <property type="match status" value="1"/>
</dbReference>
<dbReference type="GO" id="GO:0003924">
    <property type="term" value="F:GTPase activity"/>
    <property type="evidence" value="ECO:0007669"/>
    <property type="project" value="UniProtKB-UniRule"/>
</dbReference>
<dbReference type="Proteomes" id="UP000774326">
    <property type="component" value="Unassembled WGS sequence"/>
</dbReference>
<dbReference type="GO" id="GO:0009267">
    <property type="term" value="P:cellular response to starvation"/>
    <property type="evidence" value="ECO:0007669"/>
    <property type="project" value="TreeGrafter"/>
</dbReference>
<dbReference type="FunFam" id="3.40.50.300:FF:000488">
    <property type="entry name" value="Small monomeric GTPase (Gtr1)"/>
    <property type="match status" value="1"/>
</dbReference>
<reference evidence="6" key="2">
    <citation type="submission" date="2021-01" db="EMBL/GenBank/DDBJ databases">
        <authorList>
            <person name="Schikora-Tamarit M.A."/>
        </authorList>
    </citation>
    <scope>NUCLEOTIDE SEQUENCE</scope>
    <source>
        <strain evidence="6">CBS2887</strain>
    </source>
</reference>
<dbReference type="GO" id="GO:0010507">
    <property type="term" value="P:negative regulation of autophagy"/>
    <property type="evidence" value="ECO:0007669"/>
    <property type="project" value="TreeGrafter"/>
</dbReference>
<feature type="region of interest" description="Disordered" evidence="5">
    <location>
        <begin position="267"/>
        <end position="294"/>
    </location>
</feature>
<dbReference type="Gene3D" id="3.40.50.300">
    <property type="entry name" value="P-loop containing nucleotide triphosphate hydrolases"/>
    <property type="match status" value="1"/>
</dbReference>
<gene>
    <name evidence="6" type="ORF">WICPIJ_004328</name>
</gene>
<dbReference type="GO" id="GO:1904263">
    <property type="term" value="P:positive regulation of TORC1 signaling"/>
    <property type="evidence" value="ECO:0007669"/>
    <property type="project" value="TreeGrafter"/>
</dbReference>
<comment type="function">
    <text evidence="4">GTPase involved in activation of the TORC1 signaling pathway, which promotes growth and represses autophagy in nutrient-rich conditions.</text>
</comment>
<dbReference type="OrthoDB" id="10020193at2759"/>
<comment type="caution">
    <text evidence="6">The sequence shown here is derived from an EMBL/GenBank/DDBJ whole genome shotgun (WGS) entry which is preliminary data.</text>
</comment>
<keyword evidence="3 4" id="KW-0342">GTP-binding</keyword>
<comment type="similarity">
    <text evidence="1 4">Belongs to the GTR/RAG GTP-binding protein family.</text>
</comment>
<dbReference type="CDD" id="cd11384">
    <property type="entry name" value="RagA_like"/>
    <property type="match status" value="1"/>
</dbReference>
<dbReference type="GO" id="GO:0000329">
    <property type="term" value="C:fungal-type vacuole membrane"/>
    <property type="evidence" value="ECO:0007669"/>
    <property type="project" value="TreeGrafter"/>
</dbReference>
<reference evidence="6" key="1">
    <citation type="journal article" date="2021" name="Open Biol.">
        <title>Shared evolutionary footprints suggest mitochondrial oxidative damage underlies multiple complex I losses in fungi.</title>
        <authorList>
            <person name="Schikora-Tamarit M.A."/>
            <person name="Marcet-Houben M."/>
            <person name="Nosek J."/>
            <person name="Gabaldon T."/>
        </authorList>
    </citation>
    <scope>NUCLEOTIDE SEQUENCE</scope>
    <source>
        <strain evidence="6">CBS2887</strain>
    </source>
</reference>
<evidence type="ECO:0000256" key="3">
    <source>
        <dbReference type="ARBA" id="ARBA00023134"/>
    </source>
</evidence>
<evidence type="ECO:0000313" key="6">
    <source>
        <dbReference type="EMBL" id="KAH3684693.1"/>
    </source>
</evidence>
<name>A0A9P8TM53_WICPI</name>
<dbReference type="AlphaFoldDB" id="A0A9P8TM53"/>
<dbReference type="PANTHER" id="PTHR11259:SF1">
    <property type="entry name" value="RAS-RELATED GTP-BINDING PROTEIN"/>
    <property type="match status" value="1"/>
</dbReference>
<feature type="compositionally biased region" description="Polar residues" evidence="5">
    <location>
        <begin position="274"/>
        <end position="293"/>
    </location>
</feature>
<proteinExistence type="inferred from homology"/>
<dbReference type="InterPro" id="IPR006762">
    <property type="entry name" value="Gtr1_RagA"/>
</dbReference>
<sequence>MSARTNIIERIDNKQLSLSNISEAPSSHSIPTTVPSITNQSNNSAMSNASKKKILLMGRSGSGKSSMRSIIFSNYSAFDTRRLGATIDVEHSHLRFLGNMTLNLWDCGGQDVFIDNYFTNQQDHIFKMCQVLIHVFDVESKEVTKDIEIFVKNLEMLSKYSSNCKIFVLLHKMDLIQADRRAELFKIMMKKLSQVSNPYGFELTGFATSIWDESLYKAWSSIVCSLIPNMNTYETHLTKLLGLFDASEIILFEKSTFLVISSKTSDTDTDTEQKQIPQNGKDSQQQQPGSQLANLDPKRFEKISNIMKNFKQSCNKLKSGFQVFNLNDNLFILELSSNLMVFIVLREEEGMANKGELVMMNVELARKYFQ</sequence>
<dbReference type="PANTHER" id="PTHR11259">
    <property type="entry name" value="RAS-RELATED GTP BINDING RAG/GTR YEAST"/>
    <property type="match status" value="1"/>
</dbReference>